<dbReference type="Pfam" id="PF10373">
    <property type="entry name" value="EST1_DNA_bind"/>
    <property type="match status" value="1"/>
</dbReference>
<dbReference type="InterPro" id="IPR011990">
    <property type="entry name" value="TPR-like_helical_dom_sf"/>
</dbReference>
<dbReference type="AlphaFoldDB" id="A0A1Y1VF78"/>
<feature type="domain" description="DNA/RNA-binding" evidence="1">
    <location>
        <begin position="182"/>
        <end position="463"/>
    </location>
</feature>
<sequence length="796" mass="95036">MNNLSDSESKLKSSIEYISLTIKNYENQLKTKSNDPKLIKSILIELNEKLLSLDLEYAISQDTDNKLWNLFYSEVEYWRTSINKSNRRNSSRYIENNLWKFHNYLDKIISYYKLLNLKLVLNKKYNKNQGIDILKLKEPKKINRNSSEIYFYTVHKNLIFLGDILRYKMMYNSSEVKDWEDALSSYKKAYTIFPDNGKPHAQIAMIETYRYNYLSMIYWYLLSYMKFYPHPIAKDNLETFFKHILEKSHPAMFINPNIKELLLFFKIIHEERNISRDFKSLYIHQSNCLSDIINDRNIPLSDRIKMIKEIYIILIAYINLMNDSFKATESASIRQNIRKHQAICIILLFENLASNVISLNKVLKNDDNLTNFLFNNENNENNIIFQLLIPISLCCIWIANNNDMLLVYESYTKFYEENEKSYKNFKVAIFDLVNYVSSISEFDDTIEYLPEDCELLGFLPLRNYYSSMDFKSVNQILNKDKSLNNRNQFYIRLGRIQTFIKFLVQKYPEKYKYDETLEKYIIYDDEYKKKEKSRISKMMAQERLKKQVEDLKEIAVKQMQPYVIVDENIILNDLPLLKRWISSETCKIVIPVNVINIIDIQKNGNAKINTRAREAIRFLEQYSIKPNKYLNIQKKEENCIINYEDFYIFKDQKENEGAGGDNDLSTDDDEEIKNIFEDTKAESINNLYWNENDEINESIDYCRNHKPSRKYRSFIECINYYNKTAKTEIAQITKINNNIEDMNESISPLILVTNNRILLKYCEIYNIDCKCMILQDFIKFMAVKRQEKRKNNNSFN</sequence>
<name>A0A1Y1VF78_9FUNG</name>
<dbReference type="EMBL" id="MCFH01000013">
    <property type="protein sequence ID" value="ORX53385.1"/>
    <property type="molecule type" value="Genomic_DNA"/>
</dbReference>
<dbReference type="STRING" id="1754191.A0A1Y1VF78"/>
<dbReference type="PANTHER" id="PTHR15696:SF0">
    <property type="entry name" value="TELOMERASE-BINDING PROTEIN EST1A"/>
    <property type="match status" value="1"/>
</dbReference>
<evidence type="ECO:0000259" key="2">
    <source>
        <dbReference type="Pfam" id="PF13638"/>
    </source>
</evidence>
<dbReference type="Pfam" id="PF13638">
    <property type="entry name" value="PIN_4"/>
    <property type="match status" value="1"/>
</dbReference>
<dbReference type="GO" id="GO:0005697">
    <property type="term" value="C:telomerase holoenzyme complex"/>
    <property type="evidence" value="ECO:0007669"/>
    <property type="project" value="TreeGrafter"/>
</dbReference>
<evidence type="ECO:0000313" key="3">
    <source>
        <dbReference type="EMBL" id="ORX53385.1"/>
    </source>
</evidence>
<dbReference type="Gene3D" id="1.25.40.10">
    <property type="entry name" value="Tetratricopeptide repeat domain"/>
    <property type="match status" value="1"/>
</dbReference>
<reference evidence="3 4" key="2">
    <citation type="submission" date="2016-08" db="EMBL/GenBank/DDBJ databases">
        <title>Pervasive Adenine N6-methylation of Active Genes in Fungi.</title>
        <authorList>
            <consortium name="DOE Joint Genome Institute"/>
            <person name="Mondo S.J."/>
            <person name="Dannebaum R.O."/>
            <person name="Kuo R.C."/>
            <person name="Labutti K."/>
            <person name="Haridas S."/>
            <person name="Kuo A."/>
            <person name="Salamov A."/>
            <person name="Ahrendt S.R."/>
            <person name="Lipzen A."/>
            <person name="Sullivan W."/>
            <person name="Andreopoulos W.B."/>
            <person name="Clum A."/>
            <person name="Lindquist E."/>
            <person name="Daum C."/>
            <person name="Ramamoorthy G.K."/>
            <person name="Gryganskyi A."/>
            <person name="Culley D."/>
            <person name="Magnuson J.K."/>
            <person name="James T.Y."/>
            <person name="O'Malley M.A."/>
            <person name="Stajich J.E."/>
            <person name="Spatafora J.W."/>
            <person name="Visel A."/>
            <person name="Grigoriev I.V."/>
        </authorList>
    </citation>
    <scope>NUCLEOTIDE SEQUENCE [LARGE SCALE GENOMIC DNA]</scope>
    <source>
        <strain evidence="4">finn</strain>
    </source>
</reference>
<dbReference type="Gene3D" id="3.40.50.1010">
    <property type="entry name" value="5'-nuclease"/>
    <property type="match status" value="1"/>
</dbReference>
<protein>
    <recommendedName>
        <fullName evidence="5">PIN domain-containing protein</fullName>
    </recommendedName>
</protein>
<dbReference type="Proteomes" id="UP000193719">
    <property type="component" value="Unassembled WGS sequence"/>
</dbReference>
<feature type="domain" description="PIN" evidence="2">
    <location>
        <begin position="564"/>
        <end position="641"/>
    </location>
</feature>
<dbReference type="InterPro" id="IPR045153">
    <property type="entry name" value="Est1/Ebs1-like"/>
</dbReference>
<dbReference type="SUPFAM" id="SSF48452">
    <property type="entry name" value="TPR-like"/>
    <property type="match status" value="1"/>
</dbReference>
<dbReference type="PANTHER" id="PTHR15696">
    <property type="entry name" value="SMG-7 SUPPRESSOR WITH MORPHOLOGICAL EFFECT ON GENITALIA PROTEIN 7"/>
    <property type="match status" value="1"/>
</dbReference>
<dbReference type="GO" id="GO:0042162">
    <property type="term" value="F:telomeric DNA binding"/>
    <property type="evidence" value="ECO:0007669"/>
    <property type="project" value="TreeGrafter"/>
</dbReference>
<proteinExistence type="predicted"/>
<comment type="caution">
    <text evidence="3">The sequence shown here is derived from an EMBL/GenBank/DDBJ whole genome shotgun (WGS) entry which is preliminary data.</text>
</comment>
<keyword evidence="4" id="KW-1185">Reference proteome</keyword>
<dbReference type="GO" id="GO:0000184">
    <property type="term" value="P:nuclear-transcribed mRNA catabolic process, nonsense-mediated decay"/>
    <property type="evidence" value="ECO:0007669"/>
    <property type="project" value="TreeGrafter"/>
</dbReference>
<dbReference type="InterPro" id="IPR018834">
    <property type="entry name" value="DNA/RNA-bd_Est1-type"/>
</dbReference>
<dbReference type="InterPro" id="IPR002716">
    <property type="entry name" value="PIN_dom"/>
</dbReference>
<evidence type="ECO:0008006" key="5">
    <source>
        <dbReference type="Google" id="ProtNLM"/>
    </source>
</evidence>
<gene>
    <name evidence="3" type="ORF">BCR36DRAFT_349272</name>
</gene>
<organism evidence="3 4">
    <name type="scientific">Piromyces finnis</name>
    <dbReference type="NCBI Taxonomy" id="1754191"/>
    <lineage>
        <taxon>Eukaryota</taxon>
        <taxon>Fungi</taxon>
        <taxon>Fungi incertae sedis</taxon>
        <taxon>Chytridiomycota</taxon>
        <taxon>Chytridiomycota incertae sedis</taxon>
        <taxon>Neocallimastigomycetes</taxon>
        <taxon>Neocallimastigales</taxon>
        <taxon>Neocallimastigaceae</taxon>
        <taxon>Piromyces</taxon>
    </lineage>
</organism>
<dbReference type="GO" id="GO:0070034">
    <property type="term" value="F:telomerase RNA binding"/>
    <property type="evidence" value="ECO:0007669"/>
    <property type="project" value="TreeGrafter"/>
</dbReference>
<dbReference type="OrthoDB" id="69928at2759"/>
<evidence type="ECO:0000259" key="1">
    <source>
        <dbReference type="Pfam" id="PF10373"/>
    </source>
</evidence>
<accession>A0A1Y1VF78</accession>
<evidence type="ECO:0000313" key="4">
    <source>
        <dbReference type="Proteomes" id="UP000193719"/>
    </source>
</evidence>
<reference evidence="3 4" key="1">
    <citation type="submission" date="2016-08" db="EMBL/GenBank/DDBJ databases">
        <title>Genomes of anaerobic fungi encode conserved fungal cellulosomes for biomass hydrolysis.</title>
        <authorList>
            <consortium name="DOE Joint Genome Institute"/>
            <person name="Haitjema C.H."/>
            <person name="Gilmore S.P."/>
            <person name="Henske J.K."/>
            <person name="Solomon K.V."/>
            <person name="De Groot R."/>
            <person name="Kuo A."/>
            <person name="Mondo S.J."/>
            <person name="Salamov A.A."/>
            <person name="Labutti K."/>
            <person name="Zhao Z."/>
            <person name="Chiniquy J."/>
            <person name="Barry K."/>
            <person name="Brewer H.M."/>
            <person name="Purvine S.O."/>
            <person name="Wright A.T."/>
            <person name="Boxma B."/>
            <person name="Van Alen T."/>
            <person name="Hackstein J.H."/>
            <person name="Baker S.E."/>
            <person name="Grigoriev I.V."/>
            <person name="O'Malley M.A."/>
        </authorList>
    </citation>
    <scope>NUCLEOTIDE SEQUENCE [LARGE SCALE GENOMIC DNA]</scope>
    <source>
        <strain evidence="4">finn</strain>
    </source>
</reference>